<comment type="caution">
    <text evidence="5">The sequence shown here is derived from an EMBL/GenBank/DDBJ whole genome shotgun (WGS) entry which is preliminary data.</text>
</comment>
<keyword evidence="2 5" id="KW-0238">DNA-binding</keyword>
<dbReference type="Proteomes" id="UP000067448">
    <property type="component" value="Unassembled WGS sequence"/>
</dbReference>
<dbReference type="SUPFAM" id="SSF48008">
    <property type="entry name" value="GntR ligand-binding domain-like"/>
    <property type="match status" value="1"/>
</dbReference>
<dbReference type="GO" id="GO:0003677">
    <property type="term" value="F:DNA binding"/>
    <property type="evidence" value="ECO:0007669"/>
    <property type="project" value="UniProtKB-KW"/>
</dbReference>
<evidence type="ECO:0000256" key="1">
    <source>
        <dbReference type="ARBA" id="ARBA00023015"/>
    </source>
</evidence>
<sequence>MESLWDKADRYRGLALRTDRGQEARDQKAREHDLLVECVALGDSAGAEEIMRGHIDTSLGATAVRWLGHADSAASARKG</sequence>
<reference evidence="5 6" key="2">
    <citation type="journal article" date="2016" name="Genome Announc.">
        <title>Draft Genome Sequences of Streptomyces scabiei S58, Streptomyces turgidiscabies T45, and Streptomyces acidiscabies a10, the Pathogens of Potato Common Scab, Isolated in Japan.</title>
        <authorList>
            <person name="Tomihama T."/>
            <person name="Nishi Y."/>
            <person name="Sakai M."/>
            <person name="Ikenaga M."/>
            <person name="Okubo T."/>
            <person name="Ikeda S."/>
        </authorList>
    </citation>
    <scope>NUCLEOTIDE SEQUENCE [LARGE SCALE GENOMIC DNA]</scope>
    <source>
        <strain evidence="5 6">S58</strain>
    </source>
</reference>
<evidence type="ECO:0000259" key="4">
    <source>
        <dbReference type="Pfam" id="PF07729"/>
    </source>
</evidence>
<keyword evidence="3" id="KW-0804">Transcription</keyword>
<dbReference type="InterPro" id="IPR008920">
    <property type="entry name" value="TF_FadR/GntR_C"/>
</dbReference>
<accession>A0A100JI85</accession>
<reference evidence="6" key="3">
    <citation type="submission" date="2016-02" db="EMBL/GenBank/DDBJ databases">
        <title>Draft genome of pathogenic Streptomyces sp. in Japan.</title>
        <authorList>
            <person name="Tomihama T."/>
            <person name="Ikenaga M."/>
            <person name="Sakai M."/>
            <person name="Okubo T."/>
            <person name="Ikeda S."/>
        </authorList>
    </citation>
    <scope>NUCLEOTIDE SEQUENCE [LARGE SCALE GENOMIC DNA]</scope>
    <source>
        <strain evidence="6">S58</strain>
    </source>
</reference>
<evidence type="ECO:0000256" key="2">
    <source>
        <dbReference type="ARBA" id="ARBA00023125"/>
    </source>
</evidence>
<gene>
    <name evidence="5" type="ORF">SsS58_00363</name>
</gene>
<reference evidence="6" key="1">
    <citation type="submission" date="2015-11" db="EMBL/GenBank/DDBJ databases">
        <authorList>
            <consortium name="Cross-ministerial Strategic Innovation Promotion Program (SIP) consortium"/>
            <person name="Tomihama T."/>
            <person name="Ikenaga M."/>
            <person name="Sakai M."/>
            <person name="Okubo T."/>
            <person name="Ikeda S."/>
        </authorList>
    </citation>
    <scope>NUCLEOTIDE SEQUENCE [LARGE SCALE GENOMIC DNA]</scope>
    <source>
        <strain evidence="6">S58</strain>
    </source>
</reference>
<organism evidence="5 6">
    <name type="scientific">Streptomyces scabiei</name>
    <dbReference type="NCBI Taxonomy" id="1930"/>
    <lineage>
        <taxon>Bacteria</taxon>
        <taxon>Bacillati</taxon>
        <taxon>Actinomycetota</taxon>
        <taxon>Actinomycetes</taxon>
        <taxon>Kitasatosporales</taxon>
        <taxon>Streptomycetaceae</taxon>
        <taxon>Streptomyces</taxon>
    </lineage>
</organism>
<dbReference type="RefSeq" id="WP_234385458.1">
    <property type="nucleotide sequence ID" value="NZ_BCMM01000001.1"/>
</dbReference>
<dbReference type="InterPro" id="IPR011711">
    <property type="entry name" value="GntR_C"/>
</dbReference>
<dbReference type="Gene3D" id="1.20.120.530">
    <property type="entry name" value="GntR ligand-binding domain-like"/>
    <property type="match status" value="1"/>
</dbReference>
<feature type="domain" description="GntR C-terminal" evidence="4">
    <location>
        <begin position="1"/>
        <end position="56"/>
    </location>
</feature>
<evidence type="ECO:0000313" key="6">
    <source>
        <dbReference type="Proteomes" id="UP000067448"/>
    </source>
</evidence>
<keyword evidence="1" id="KW-0805">Transcription regulation</keyword>
<dbReference type="EMBL" id="BCMM01000001">
    <property type="protein sequence ID" value="GAQ60024.1"/>
    <property type="molecule type" value="Genomic_DNA"/>
</dbReference>
<evidence type="ECO:0000313" key="5">
    <source>
        <dbReference type="EMBL" id="GAQ60024.1"/>
    </source>
</evidence>
<name>A0A100JI85_STRSC</name>
<protein>
    <submittedName>
        <fullName evidence="5">DNA-binding transcriptional regulator CsiR</fullName>
    </submittedName>
</protein>
<evidence type="ECO:0000256" key="3">
    <source>
        <dbReference type="ARBA" id="ARBA00023163"/>
    </source>
</evidence>
<dbReference type="Pfam" id="PF07729">
    <property type="entry name" value="FCD"/>
    <property type="match status" value="1"/>
</dbReference>
<proteinExistence type="predicted"/>
<dbReference type="AlphaFoldDB" id="A0A100JI85"/>